<feature type="domain" description="CBS" evidence="12">
    <location>
        <begin position="208"/>
        <end position="270"/>
    </location>
</feature>
<comment type="caution">
    <text evidence="14">The sequence shown here is derived from an EMBL/GenBank/DDBJ whole genome shotgun (WGS) entry which is preliminary data.</text>
</comment>
<keyword evidence="7 9" id="KW-0129">CBS domain</keyword>
<dbReference type="InterPro" id="IPR046342">
    <property type="entry name" value="CBS_dom_sf"/>
</dbReference>
<dbReference type="EMBL" id="JALJYF010000001">
    <property type="protein sequence ID" value="MCP1726326.1"/>
    <property type="molecule type" value="Genomic_DNA"/>
</dbReference>
<organism evidence="14 15">
    <name type="scientific">Natronospira proteinivora</name>
    <dbReference type="NCBI Taxonomy" id="1807133"/>
    <lineage>
        <taxon>Bacteria</taxon>
        <taxon>Pseudomonadati</taxon>
        <taxon>Pseudomonadota</taxon>
        <taxon>Gammaproteobacteria</taxon>
        <taxon>Natronospirales</taxon>
        <taxon>Natronospiraceae</taxon>
        <taxon>Natronospira</taxon>
    </lineage>
</organism>
<dbReference type="InterPro" id="IPR016169">
    <property type="entry name" value="FAD-bd_PCMH_sub2"/>
</dbReference>
<dbReference type="CDD" id="cd04590">
    <property type="entry name" value="CBS_pair_CorC_HlyC_assoc"/>
    <property type="match status" value="1"/>
</dbReference>
<proteinExistence type="inferred from homology"/>
<dbReference type="RefSeq" id="WP_253444423.1">
    <property type="nucleotide sequence ID" value="NZ_JALJYF010000001.1"/>
</dbReference>
<dbReference type="PANTHER" id="PTHR22777:SF32">
    <property type="entry name" value="UPF0053 INNER MEMBRANE PROTEIN YFJD"/>
    <property type="match status" value="1"/>
</dbReference>
<evidence type="ECO:0000256" key="5">
    <source>
        <dbReference type="ARBA" id="ARBA00022737"/>
    </source>
</evidence>
<evidence type="ECO:0000313" key="14">
    <source>
        <dbReference type="EMBL" id="MCP1726326.1"/>
    </source>
</evidence>
<evidence type="ECO:0000259" key="13">
    <source>
        <dbReference type="PROSITE" id="PS51846"/>
    </source>
</evidence>
<keyword evidence="8 10" id="KW-0472">Membrane</keyword>
<keyword evidence="6 10" id="KW-1133">Transmembrane helix</keyword>
<dbReference type="Pfam" id="PF00571">
    <property type="entry name" value="CBS"/>
    <property type="match status" value="2"/>
</dbReference>
<keyword evidence="15" id="KW-1185">Reference proteome</keyword>
<dbReference type="InterPro" id="IPR044751">
    <property type="entry name" value="Ion_transp-like_CBS"/>
</dbReference>
<dbReference type="SUPFAM" id="SSF56176">
    <property type="entry name" value="FAD-binding/transporter-associated domain-like"/>
    <property type="match status" value="1"/>
</dbReference>
<keyword evidence="3" id="KW-1003">Cell membrane</keyword>
<feature type="transmembrane region" description="Helical" evidence="11">
    <location>
        <begin position="6"/>
        <end position="30"/>
    </location>
</feature>
<dbReference type="PROSITE" id="PS51371">
    <property type="entry name" value="CBS"/>
    <property type="match status" value="2"/>
</dbReference>
<dbReference type="InterPro" id="IPR000644">
    <property type="entry name" value="CBS_dom"/>
</dbReference>
<dbReference type="PROSITE" id="PS51846">
    <property type="entry name" value="CNNM"/>
    <property type="match status" value="1"/>
</dbReference>
<dbReference type="InterPro" id="IPR002550">
    <property type="entry name" value="CNNM"/>
</dbReference>
<evidence type="ECO:0000256" key="8">
    <source>
        <dbReference type="ARBA" id="ARBA00023136"/>
    </source>
</evidence>
<feature type="transmembrane region" description="Helical" evidence="11">
    <location>
        <begin position="92"/>
        <end position="112"/>
    </location>
</feature>
<dbReference type="Proteomes" id="UP001523550">
    <property type="component" value="Unassembled WGS sequence"/>
</dbReference>
<comment type="subcellular location">
    <subcellularLocation>
        <location evidence="1">Cell membrane</location>
        <topology evidence="1">Multi-pass membrane protein</topology>
    </subcellularLocation>
</comment>
<dbReference type="Gene3D" id="3.10.580.10">
    <property type="entry name" value="CBS-domain"/>
    <property type="match status" value="1"/>
</dbReference>
<dbReference type="SMART" id="SM01091">
    <property type="entry name" value="CorC_HlyC"/>
    <property type="match status" value="1"/>
</dbReference>
<evidence type="ECO:0000256" key="9">
    <source>
        <dbReference type="PROSITE-ProRule" id="PRU00703"/>
    </source>
</evidence>
<dbReference type="InterPro" id="IPR036318">
    <property type="entry name" value="FAD-bd_PCMH-like_sf"/>
</dbReference>
<sequence length="428" mass="47165">MESIPLGALFGTLGVLIVLSGFFSGSETALMTLNRYRLRNQAQDGHRGAVFAERLLSRPDRLLGLILLCNNFVNIAASALSTVIALRLGGEAAIAIATGLLTLVILIFAEVAPKTLAALHPERLAYPAAYVYTPLIRILYPVIWMVNLIANALLRPFGIRPGLNQDDSLSPDELRTVVTEAGRLIPKRHQKMLVSILDLEQATVEDIMVPRNEIVGIDLADPWDEILEALTNSQHTRLPVFRENIDNIVGILHSRRVLNSTSRGELTRETLEDIVRPPYFIPENTSLHRQLINFQNTQRRIGLVVDEYGDIQGLVTLEDILEEIVGEFTTDPTATRIKGIIREEDGSCMVNGNMPLRTLNRILSIKLPTDGPKTVNGLVLEHMETIPEPGTSIKVAGYPLEIVQSSASAVKTVRIKPRLPDHDGEATA</sequence>
<evidence type="ECO:0000313" key="15">
    <source>
        <dbReference type="Proteomes" id="UP001523550"/>
    </source>
</evidence>
<keyword evidence="4 10" id="KW-0812">Transmembrane</keyword>
<keyword evidence="5" id="KW-0677">Repeat</keyword>
<comment type="similarity">
    <text evidence="2">Belongs to the UPF0053 family.</text>
</comment>
<feature type="domain" description="CBS" evidence="12">
    <location>
        <begin position="274"/>
        <end position="330"/>
    </location>
</feature>
<accession>A0ABT1G4V4</accession>
<dbReference type="PANTHER" id="PTHR22777">
    <property type="entry name" value="HEMOLYSIN-RELATED"/>
    <property type="match status" value="1"/>
</dbReference>
<dbReference type="SUPFAM" id="SSF54631">
    <property type="entry name" value="CBS-domain pair"/>
    <property type="match status" value="1"/>
</dbReference>
<evidence type="ECO:0000256" key="4">
    <source>
        <dbReference type="ARBA" id="ARBA00022692"/>
    </source>
</evidence>
<evidence type="ECO:0000256" key="10">
    <source>
        <dbReference type="PROSITE-ProRule" id="PRU01193"/>
    </source>
</evidence>
<dbReference type="NCBIfam" id="NF008604">
    <property type="entry name" value="PRK11573.1"/>
    <property type="match status" value="1"/>
</dbReference>
<feature type="transmembrane region" description="Helical" evidence="11">
    <location>
        <begin position="124"/>
        <end position="146"/>
    </location>
</feature>
<evidence type="ECO:0000256" key="1">
    <source>
        <dbReference type="ARBA" id="ARBA00004651"/>
    </source>
</evidence>
<protein>
    <submittedName>
        <fullName evidence="14">Mg2+/Co2+ transporter CorB</fullName>
    </submittedName>
</protein>
<evidence type="ECO:0000256" key="3">
    <source>
        <dbReference type="ARBA" id="ARBA00022475"/>
    </source>
</evidence>
<dbReference type="InterPro" id="IPR005170">
    <property type="entry name" value="Transptr-assoc_dom"/>
</dbReference>
<evidence type="ECO:0000256" key="2">
    <source>
        <dbReference type="ARBA" id="ARBA00006337"/>
    </source>
</evidence>
<gene>
    <name evidence="14" type="ORF">J2T60_000291</name>
</gene>
<dbReference type="Pfam" id="PF03471">
    <property type="entry name" value="CorC_HlyC"/>
    <property type="match status" value="1"/>
</dbReference>
<dbReference type="Gene3D" id="3.30.465.10">
    <property type="match status" value="1"/>
</dbReference>
<evidence type="ECO:0000256" key="6">
    <source>
        <dbReference type="ARBA" id="ARBA00022989"/>
    </source>
</evidence>
<name>A0ABT1G4V4_9GAMM</name>
<evidence type="ECO:0000256" key="7">
    <source>
        <dbReference type="ARBA" id="ARBA00023122"/>
    </source>
</evidence>
<evidence type="ECO:0000259" key="12">
    <source>
        <dbReference type="PROSITE" id="PS51371"/>
    </source>
</evidence>
<feature type="domain" description="CNNM transmembrane" evidence="13">
    <location>
        <begin position="2"/>
        <end position="191"/>
    </location>
</feature>
<dbReference type="Pfam" id="PF01595">
    <property type="entry name" value="CNNM"/>
    <property type="match status" value="1"/>
</dbReference>
<evidence type="ECO:0000256" key="11">
    <source>
        <dbReference type="SAM" id="Phobius"/>
    </source>
</evidence>
<feature type="transmembrane region" description="Helical" evidence="11">
    <location>
        <begin position="62"/>
        <end position="86"/>
    </location>
</feature>
<reference evidence="14 15" key="1">
    <citation type="submission" date="2022-03" db="EMBL/GenBank/DDBJ databases">
        <title>Genomic Encyclopedia of Type Strains, Phase III (KMG-III): the genomes of soil and plant-associated and newly described type strains.</title>
        <authorList>
            <person name="Whitman W."/>
        </authorList>
    </citation>
    <scope>NUCLEOTIDE SEQUENCE [LARGE SCALE GENOMIC DNA]</scope>
    <source>
        <strain evidence="14 15">BSker1</strain>
    </source>
</reference>